<reference evidence="8" key="2">
    <citation type="submission" date="2020-11" db="EMBL/GenBank/DDBJ databases">
        <authorList>
            <person name="McCartney M.A."/>
            <person name="Auch B."/>
            <person name="Kono T."/>
            <person name="Mallez S."/>
            <person name="Becker A."/>
            <person name="Gohl D.M."/>
            <person name="Silverstein K.A.T."/>
            <person name="Koren S."/>
            <person name="Bechman K.B."/>
            <person name="Herman A."/>
            <person name="Abrahante J.E."/>
            <person name="Garbe J."/>
        </authorList>
    </citation>
    <scope>NUCLEOTIDE SEQUENCE</scope>
    <source>
        <strain evidence="8">Duluth1</strain>
        <tissue evidence="8">Whole animal</tissue>
    </source>
</reference>
<dbReference type="EMBL" id="JAIWYP010000003">
    <property type="protein sequence ID" value="KAH3855918.1"/>
    <property type="molecule type" value="Genomic_DNA"/>
</dbReference>
<gene>
    <name evidence="8" type="ORF">DPMN_098493</name>
</gene>
<dbReference type="PROSITE" id="PS50026">
    <property type="entry name" value="EGF_3"/>
    <property type="match status" value="2"/>
</dbReference>
<evidence type="ECO:0000256" key="3">
    <source>
        <dbReference type="ARBA" id="ARBA00022737"/>
    </source>
</evidence>
<protein>
    <recommendedName>
        <fullName evidence="7">EGF-like domain-containing protein</fullName>
    </recommendedName>
</protein>
<feature type="domain" description="EGF-like" evidence="7">
    <location>
        <begin position="11"/>
        <end position="49"/>
    </location>
</feature>
<reference evidence="8" key="1">
    <citation type="journal article" date="2019" name="bioRxiv">
        <title>The Genome of the Zebra Mussel, Dreissena polymorpha: A Resource for Invasive Species Research.</title>
        <authorList>
            <person name="McCartney M.A."/>
            <person name="Auch B."/>
            <person name="Kono T."/>
            <person name="Mallez S."/>
            <person name="Zhang Y."/>
            <person name="Obille A."/>
            <person name="Becker A."/>
            <person name="Abrahante J.E."/>
            <person name="Garbe J."/>
            <person name="Badalamenti J.P."/>
            <person name="Herman A."/>
            <person name="Mangelson H."/>
            <person name="Liachko I."/>
            <person name="Sullivan S."/>
            <person name="Sone E.D."/>
            <person name="Koren S."/>
            <person name="Silverstein K.A.T."/>
            <person name="Beckman K.B."/>
            <person name="Gohl D.M."/>
        </authorList>
    </citation>
    <scope>NUCLEOTIDE SEQUENCE</scope>
    <source>
        <strain evidence="8">Duluth1</strain>
        <tissue evidence="8">Whole animal</tissue>
    </source>
</reference>
<dbReference type="InterPro" id="IPR018097">
    <property type="entry name" value="EGF_Ca-bd_CS"/>
</dbReference>
<dbReference type="GO" id="GO:0007219">
    <property type="term" value="P:Notch signaling pathway"/>
    <property type="evidence" value="ECO:0007669"/>
    <property type="project" value="TreeGrafter"/>
</dbReference>
<dbReference type="PRINTS" id="PR00010">
    <property type="entry name" value="EGFBLOOD"/>
</dbReference>
<feature type="disulfide bond" evidence="6">
    <location>
        <begin position="77"/>
        <end position="86"/>
    </location>
</feature>
<accession>A0A9D4LDT3</accession>
<keyword evidence="4 6" id="KW-1015">Disulfide bond</keyword>
<evidence type="ECO:0000256" key="5">
    <source>
        <dbReference type="ARBA" id="ARBA00023180"/>
    </source>
</evidence>
<evidence type="ECO:0000256" key="2">
    <source>
        <dbReference type="ARBA" id="ARBA00022729"/>
    </source>
</evidence>
<dbReference type="PANTHER" id="PTHR12916:SF13">
    <property type="entry name" value="SUSHI, VON WILLEBRAND FACTOR TYPE A, EGF AND PENTRAXIN DOMAIN-CONTAINING PROTEIN 1-LIKE"/>
    <property type="match status" value="1"/>
</dbReference>
<organism evidence="8 9">
    <name type="scientific">Dreissena polymorpha</name>
    <name type="common">Zebra mussel</name>
    <name type="synonym">Mytilus polymorpha</name>
    <dbReference type="NCBI Taxonomy" id="45954"/>
    <lineage>
        <taxon>Eukaryota</taxon>
        <taxon>Metazoa</taxon>
        <taxon>Spiralia</taxon>
        <taxon>Lophotrochozoa</taxon>
        <taxon>Mollusca</taxon>
        <taxon>Bivalvia</taxon>
        <taxon>Autobranchia</taxon>
        <taxon>Heteroconchia</taxon>
        <taxon>Euheterodonta</taxon>
        <taxon>Imparidentia</taxon>
        <taxon>Neoheterodontei</taxon>
        <taxon>Myida</taxon>
        <taxon>Dreissenoidea</taxon>
        <taxon>Dreissenidae</taxon>
        <taxon>Dreissena</taxon>
    </lineage>
</organism>
<dbReference type="AlphaFoldDB" id="A0A9D4LDT3"/>
<dbReference type="CDD" id="cd00054">
    <property type="entry name" value="EGF_CA"/>
    <property type="match status" value="2"/>
</dbReference>
<proteinExistence type="predicted"/>
<keyword evidence="1 6" id="KW-0245">EGF-like domain</keyword>
<keyword evidence="2" id="KW-0732">Signal</keyword>
<dbReference type="InterPro" id="IPR001881">
    <property type="entry name" value="EGF-like_Ca-bd_dom"/>
</dbReference>
<feature type="disulfide bond" evidence="6">
    <location>
        <begin position="39"/>
        <end position="48"/>
    </location>
</feature>
<evidence type="ECO:0000256" key="4">
    <source>
        <dbReference type="ARBA" id="ARBA00023157"/>
    </source>
</evidence>
<dbReference type="PROSITE" id="PS01186">
    <property type="entry name" value="EGF_2"/>
    <property type="match status" value="1"/>
</dbReference>
<dbReference type="SUPFAM" id="SSF57196">
    <property type="entry name" value="EGF/Laminin"/>
    <property type="match status" value="2"/>
</dbReference>
<dbReference type="SMART" id="SM00181">
    <property type="entry name" value="EGF"/>
    <property type="match status" value="2"/>
</dbReference>
<name>A0A9D4LDT3_DREPO</name>
<dbReference type="Pfam" id="PF07645">
    <property type="entry name" value="EGF_CA"/>
    <property type="match status" value="2"/>
</dbReference>
<dbReference type="GO" id="GO:0005509">
    <property type="term" value="F:calcium ion binding"/>
    <property type="evidence" value="ECO:0007669"/>
    <property type="project" value="InterPro"/>
</dbReference>
<evidence type="ECO:0000313" key="9">
    <source>
        <dbReference type="Proteomes" id="UP000828390"/>
    </source>
</evidence>
<dbReference type="SMART" id="SM00179">
    <property type="entry name" value="EGF_CA"/>
    <property type="match status" value="2"/>
</dbReference>
<dbReference type="GO" id="GO:0005112">
    <property type="term" value="F:Notch binding"/>
    <property type="evidence" value="ECO:0007669"/>
    <property type="project" value="TreeGrafter"/>
</dbReference>
<keyword evidence="5" id="KW-0325">Glycoprotein</keyword>
<dbReference type="InterPro" id="IPR000152">
    <property type="entry name" value="EGF-type_Asp/Asn_hydroxyl_site"/>
</dbReference>
<dbReference type="InterPro" id="IPR049883">
    <property type="entry name" value="NOTCH1_EGF-like"/>
</dbReference>
<evidence type="ECO:0000259" key="7">
    <source>
        <dbReference type="PROSITE" id="PS50026"/>
    </source>
</evidence>
<comment type="caution">
    <text evidence="6">Lacks conserved residue(s) required for the propagation of feature annotation.</text>
</comment>
<sequence>MEWRGHVCDIDVDECSENTSLCRHGSTCANIEGSFICDCSSGFAGHSCETDINECLSAPCLNNGTCNNTIGSFNCVCAQTYTGKNCEKELSASTGPFV</sequence>
<evidence type="ECO:0000256" key="6">
    <source>
        <dbReference type="PROSITE-ProRule" id="PRU00076"/>
    </source>
</evidence>
<dbReference type="InterPro" id="IPR000742">
    <property type="entry name" value="EGF"/>
</dbReference>
<evidence type="ECO:0000313" key="8">
    <source>
        <dbReference type="EMBL" id="KAH3855918.1"/>
    </source>
</evidence>
<evidence type="ECO:0000256" key="1">
    <source>
        <dbReference type="ARBA" id="ARBA00022536"/>
    </source>
</evidence>
<dbReference type="FunFam" id="2.10.25.10:FF:000327">
    <property type="entry name" value="neurogenic locus notch homolog protein 4"/>
    <property type="match status" value="1"/>
</dbReference>
<dbReference type="Gene3D" id="2.10.25.10">
    <property type="entry name" value="Laminin"/>
    <property type="match status" value="2"/>
</dbReference>
<feature type="domain" description="EGF-like" evidence="7">
    <location>
        <begin position="51"/>
        <end position="87"/>
    </location>
</feature>
<dbReference type="FunFam" id="2.10.25.10:FF:000125">
    <property type="entry name" value="Neurogenic locus notch protein-like"/>
    <property type="match status" value="1"/>
</dbReference>
<dbReference type="PROSITE" id="PS00022">
    <property type="entry name" value="EGF_1"/>
    <property type="match status" value="2"/>
</dbReference>
<dbReference type="PROSITE" id="PS01187">
    <property type="entry name" value="EGF_CA"/>
    <property type="match status" value="1"/>
</dbReference>
<dbReference type="PANTHER" id="PTHR12916">
    <property type="entry name" value="CYTOCHROME C OXIDASE POLYPEPTIDE VIC-2"/>
    <property type="match status" value="1"/>
</dbReference>
<comment type="caution">
    <text evidence="8">The sequence shown here is derived from an EMBL/GenBank/DDBJ whole genome shotgun (WGS) entry which is preliminary data.</text>
</comment>
<dbReference type="Proteomes" id="UP000828390">
    <property type="component" value="Unassembled WGS sequence"/>
</dbReference>
<keyword evidence="3" id="KW-0677">Repeat</keyword>
<dbReference type="PROSITE" id="PS00010">
    <property type="entry name" value="ASX_HYDROXYL"/>
    <property type="match status" value="2"/>
</dbReference>
<keyword evidence="9" id="KW-1185">Reference proteome</keyword>